<dbReference type="AlphaFoldDB" id="A0A0R2BEW7"/>
<evidence type="ECO:0000313" key="4">
    <source>
        <dbReference type="Proteomes" id="UP000051845"/>
    </source>
</evidence>
<name>A0A0R2BEW7_SECCO</name>
<feature type="domain" description="Response regulatory" evidence="2">
    <location>
        <begin position="6"/>
        <end position="89"/>
    </location>
</feature>
<dbReference type="SUPFAM" id="SSF52172">
    <property type="entry name" value="CheY-like"/>
    <property type="match status" value="1"/>
</dbReference>
<evidence type="ECO:0000313" key="3">
    <source>
        <dbReference type="EMBL" id="KRM77761.1"/>
    </source>
</evidence>
<dbReference type="PROSITE" id="PS50110">
    <property type="entry name" value="RESPONSE_REGULATORY"/>
    <property type="match status" value="1"/>
</dbReference>
<dbReference type="Gene3D" id="3.40.50.2300">
    <property type="match status" value="1"/>
</dbReference>
<accession>A0A0R2BEW7</accession>
<dbReference type="Proteomes" id="UP000051845">
    <property type="component" value="Unassembled WGS sequence"/>
</dbReference>
<organism evidence="3 4">
    <name type="scientific">Secundilactobacillus collinoides DSM 20515 = JCM 1123</name>
    <dbReference type="NCBI Taxonomy" id="1423733"/>
    <lineage>
        <taxon>Bacteria</taxon>
        <taxon>Bacillati</taxon>
        <taxon>Bacillota</taxon>
        <taxon>Bacilli</taxon>
        <taxon>Lactobacillales</taxon>
        <taxon>Lactobacillaceae</taxon>
        <taxon>Secundilactobacillus</taxon>
    </lineage>
</organism>
<dbReference type="InterPro" id="IPR011006">
    <property type="entry name" value="CheY-like_superfamily"/>
</dbReference>
<sequence length="89" mass="9434">MTAMQHILIATDCAITSAGLTTLINQDPEFQISGQVTNGIDAGTVIERDSINLVLIDLAMHGENALLTLSRLHHQFPKVGLIALGSPAD</sequence>
<evidence type="ECO:0000256" key="1">
    <source>
        <dbReference type="PROSITE-ProRule" id="PRU00169"/>
    </source>
</evidence>
<gene>
    <name evidence="3" type="ORF">FC82_GL003137</name>
</gene>
<keyword evidence="1" id="KW-0597">Phosphoprotein</keyword>
<proteinExistence type="predicted"/>
<feature type="modified residue" description="4-aspartylphosphate" evidence="1">
    <location>
        <position position="57"/>
    </location>
</feature>
<dbReference type="InterPro" id="IPR001789">
    <property type="entry name" value="Sig_transdc_resp-reg_receiver"/>
</dbReference>
<dbReference type="GO" id="GO:0000160">
    <property type="term" value="P:phosphorelay signal transduction system"/>
    <property type="evidence" value="ECO:0007669"/>
    <property type="project" value="InterPro"/>
</dbReference>
<dbReference type="EMBL" id="AYYR01000009">
    <property type="protein sequence ID" value="KRM77761.1"/>
    <property type="molecule type" value="Genomic_DNA"/>
</dbReference>
<reference evidence="3 4" key="1">
    <citation type="journal article" date="2015" name="Genome Announc.">
        <title>Expanding the biotechnology potential of lactobacilli through comparative genomics of 213 strains and associated genera.</title>
        <authorList>
            <person name="Sun Z."/>
            <person name="Harris H.M."/>
            <person name="McCann A."/>
            <person name="Guo C."/>
            <person name="Argimon S."/>
            <person name="Zhang W."/>
            <person name="Yang X."/>
            <person name="Jeffery I.B."/>
            <person name="Cooney J.C."/>
            <person name="Kagawa T.F."/>
            <person name="Liu W."/>
            <person name="Song Y."/>
            <person name="Salvetti E."/>
            <person name="Wrobel A."/>
            <person name="Rasinkangas P."/>
            <person name="Parkhill J."/>
            <person name="Rea M.C."/>
            <person name="O'Sullivan O."/>
            <person name="Ritari J."/>
            <person name="Douillard F.P."/>
            <person name="Paul Ross R."/>
            <person name="Yang R."/>
            <person name="Briner A.E."/>
            <person name="Felis G.E."/>
            <person name="de Vos W.M."/>
            <person name="Barrangou R."/>
            <person name="Klaenhammer T.R."/>
            <person name="Caufield P.W."/>
            <person name="Cui Y."/>
            <person name="Zhang H."/>
            <person name="O'Toole P.W."/>
        </authorList>
    </citation>
    <scope>NUCLEOTIDE SEQUENCE [LARGE SCALE GENOMIC DNA]</scope>
    <source>
        <strain evidence="3 4">DSM 20515</strain>
    </source>
</reference>
<comment type="caution">
    <text evidence="3">The sequence shown here is derived from an EMBL/GenBank/DDBJ whole genome shotgun (WGS) entry which is preliminary data.</text>
</comment>
<protein>
    <recommendedName>
        <fullName evidence="2">Response regulatory domain-containing protein</fullName>
    </recommendedName>
</protein>
<evidence type="ECO:0000259" key="2">
    <source>
        <dbReference type="PROSITE" id="PS50110"/>
    </source>
</evidence>
<dbReference type="PATRIC" id="fig|1423733.4.peg.3261"/>